<dbReference type="InterPro" id="IPR050078">
    <property type="entry name" value="Ribosomal_L11_MeTrfase_PrmA"/>
</dbReference>
<keyword evidence="3 6" id="KW-0489">Methyltransferase</keyword>
<comment type="caution">
    <text evidence="7">The sequence shown here is derived from an EMBL/GenBank/DDBJ whole genome shotgun (WGS) entry which is preliminary data.</text>
</comment>
<dbReference type="InterPro" id="IPR029063">
    <property type="entry name" value="SAM-dependent_MTases_sf"/>
</dbReference>
<dbReference type="Gene3D" id="3.40.50.150">
    <property type="entry name" value="Vaccinia Virus protein VP39"/>
    <property type="match status" value="1"/>
</dbReference>
<sequence length="311" mass="32773">MKWTEIAVHTTHEAQEAVANLLHEAGAGGVVIEDPLLLSREGDPTYGEIVALDPAAYPAEGVVVKAYLPPSPHLPETVKAIEAAVRGLAQYGLDPGPARVTLAEVDEEDWSAAWKKYYKPIRVTERLTIRPVWEPYTPAHPDERVIVLDPGMAFGTGTHPTTVLCLRALEKAVRPGDAVIDVGCGSGVLAIAAAKLGADKVLALDLDPVAVKAARQNVALNKLGDRVTVRENNLLDGVTDAADVIVANILAEVIVRLAGDAAAHLKPGGTFIASGIIRSKAPAVLEAIQSSGLSIVETVSEDDWLAVVAKK</sequence>
<name>A0A8J3BCU1_9BACI</name>
<dbReference type="PANTHER" id="PTHR43648">
    <property type="entry name" value="ELECTRON TRANSFER FLAVOPROTEIN BETA SUBUNIT LYSINE METHYLTRANSFERASE"/>
    <property type="match status" value="1"/>
</dbReference>
<proteinExistence type="inferred from homology"/>
<evidence type="ECO:0000256" key="6">
    <source>
        <dbReference type="HAMAP-Rule" id="MF_00735"/>
    </source>
</evidence>
<dbReference type="GO" id="GO:0008276">
    <property type="term" value="F:protein methyltransferase activity"/>
    <property type="evidence" value="ECO:0007669"/>
    <property type="project" value="UniProtKB-UniRule"/>
</dbReference>
<keyword evidence="2 6" id="KW-0963">Cytoplasm</keyword>
<evidence type="ECO:0000313" key="7">
    <source>
        <dbReference type="EMBL" id="GGJ95173.1"/>
    </source>
</evidence>
<dbReference type="RefSeq" id="WP_188816763.1">
    <property type="nucleotide sequence ID" value="NZ_BMOF01000007.1"/>
</dbReference>
<accession>A0A8J3BCU1</accession>
<keyword evidence="5 6" id="KW-0949">S-adenosyl-L-methionine</keyword>
<comment type="subcellular location">
    <subcellularLocation>
        <location evidence="6">Cytoplasm</location>
    </subcellularLocation>
</comment>
<comment type="function">
    <text evidence="6">Methylates ribosomal protein L11.</text>
</comment>
<protein>
    <recommendedName>
        <fullName evidence="6">Ribosomal protein L11 methyltransferase</fullName>
        <shortName evidence="6">L11 Mtase</shortName>
        <ecNumber evidence="6">2.1.1.-</ecNumber>
    </recommendedName>
</protein>
<dbReference type="PANTHER" id="PTHR43648:SF1">
    <property type="entry name" value="ELECTRON TRANSFER FLAVOPROTEIN BETA SUBUNIT LYSINE METHYLTRANSFERASE"/>
    <property type="match status" value="1"/>
</dbReference>
<feature type="binding site" evidence="6">
    <location>
        <position position="162"/>
    </location>
    <ligand>
        <name>S-adenosyl-L-methionine</name>
        <dbReference type="ChEBI" id="CHEBI:59789"/>
    </ligand>
</feature>
<dbReference type="AlphaFoldDB" id="A0A8J3BCU1"/>
<feature type="binding site" evidence="6">
    <location>
        <position position="183"/>
    </location>
    <ligand>
        <name>S-adenosyl-L-methionine</name>
        <dbReference type="ChEBI" id="CHEBI:59789"/>
    </ligand>
</feature>
<dbReference type="CDD" id="cd02440">
    <property type="entry name" value="AdoMet_MTases"/>
    <property type="match status" value="1"/>
</dbReference>
<keyword evidence="8" id="KW-1185">Reference proteome</keyword>
<reference evidence="7" key="1">
    <citation type="journal article" date="2014" name="Int. J. Syst. Evol. Microbiol.">
        <title>Complete genome sequence of Corynebacterium casei LMG S-19264T (=DSM 44701T), isolated from a smear-ripened cheese.</title>
        <authorList>
            <consortium name="US DOE Joint Genome Institute (JGI-PGF)"/>
            <person name="Walter F."/>
            <person name="Albersmeier A."/>
            <person name="Kalinowski J."/>
            <person name="Ruckert C."/>
        </authorList>
    </citation>
    <scope>NUCLEOTIDE SEQUENCE</scope>
    <source>
        <strain evidence="7">JCM 14719</strain>
    </source>
</reference>
<dbReference type="GO" id="GO:0032259">
    <property type="term" value="P:methylation"/>
    <property type="evidence" value="ECO:0007669"/>
    <property type="project" value="UniProtKB-KW"/>
</dbReference>
<dbReference type="GO" id="GO:0005737">
    <property type="term" value="C:cytoplasm"/>
    <property type="evidence" value="ECO:0007669"/>
    <property type="project" value="UniProtKB-SubCell"/>
</dbReference>
<comment type="similarity">
    <text evidence="1 6">Belongs to the methyltransferase superfamily. PrmA family.</text>
</comment>
<keyword evidence="4 6" id="KW-0808">Transferase</keyword>
<evidence type="ECO:0000313" key="8">
    <source>
        <dbReference type="Proteomes" id="UP000637720"/>
    </source>
</evidence>
<organism evidence="7 8">
    <name type="scientific">Calditerricola satsumensis</name>
    <dbReference type="NCBI Taxonomy" id="373054"/>
    <lineage>
        <taxon>Bacteria</taxon>
        <taxon>Bacillati</taxon>
        <taxon>Bacillota</taxon>
        <taxon>Bacilli</taxon>
        <taxon>Bacillales</taxon>
        <taxon>Bacillaceae</taxon>
        <taxon>Calditerricola</taxon>
    </lineage>
</organism>
<evidence type="ECO:0000256" key="1">
    <source>
        <dbReference type="ARBA" id="ARBA00009741"/>
    </source>
</evidence>
<dbReference type="NCBIfam" id="TIGR00406">
    <property type="entry name" value="prmA"/>
    <property type="match status" value="1"/>
</dbReference>
<dbReference type="Pfam" id="PF06325">
    <property type="entry name" value="PrmA"/>
    <property type="match status" value="1"/>
</dbReference>
<dbReference type="SUPFAM" id="SSF53335">
    <property type="entry name" value="S-adenosyl-L-methionine-dependent methyltransferases"/>
    <property type="match status" value="1"/>
</dbReference>
<reference evidence="7" key="2">
    <citation type="submission" date="2020-09" db="EMBL/GenBank/DDBJ databases">
        <authorList>
            <person name="Sun Q."/>
            <person name="Ohkuma M."/>
        </authorList>
    </citation>
    <scope>NUCLEOTIDE SEQUENCE</scope>
    <source>
        <strain evidence="7">JCM 14719</strain>
    </source>
</reference>
<dbReference type="HAMAP" id="MF_00735">
    <property type="entry name" value="Methyltr_PrmA"/>
    <property type="match status" value="1"/>
</dbReference>
<evidence type="ECO:0000256" key="5">
    <source>
        <dbReference type="ARBA" id="ARBA00022691"/>
    </source>
</evidence>
<dbReference type="GO" id="GO:0005840">
    <property type="term" value="C:ribosome"/>
    <property type="evidence" value="ECO:0007669"/>
    <property type="project" value="UniProtKB-KW"/>
</dbReference>
<gene>
    <name evidence="6 7" type="primary">prmA</name>
    <name evidence="7" type="ORF">GCM10007043_06230</name>
</gene>
<evidence type="ECO:0000256" key="2">
    <source>
        <dbReference type="ARBA" id="ARBA00022490"/>
    </source>
</evidence>
<dbReference type="EMBL" id="BMOF01000007">
    <property type="protein sequence ID" value="GGJ95173.1"/>
    <property type="molecule type" value="Genomic_DNA"/>
</dbReference>
<dbReference type="Proteomes" id="UP000637720">
    <property type="component" value="Unassembled WGS sequence"/>
</dbReference>
<feature type="binding site" evidence="6">
    <location>
        <position position="248"/>
    </location>
    <ligand>
        <name>S-adenosyl-L-methionine</name>
        <dbReference type="ChEBI" id="CHEBI:59789"/>
    </ligand>
</feature>
<dbReference type="PIRSF" id="PIRSF000401">
    <property type="entry name" value="RPL11_MTase"/>
    <property type="match status" value="1"/>
</dbReference>
<dbReference type="InterPro" id="IPR004498">
    <property type="entry name" value="Ribosomal_PrmA_MeTrfase"/>
</dbReference>
<feature type="binding site" evidence="6">
    <location>
        <position position="205"/>
    </location>
    <ligand>
        <name>S-adenosyl-L-methionine</name>
        <dbReference type="ChEBI" id="CHEBI:59789"/>
    </ligand>
</feature>
<dbReference type="EC" id="2.1.1.-" evidence="6"/>
<evidence type="ECO:0000256" key="4">
    <source>
        <dbReference type="ARBA" id="ARBA00022679"/>
    </source>
</evidence>
<keyword evidence="7" id="KW-0687">Ribonucleoprotein</keyword>
<comment type="catalytic activity">
    <reaction evidence="6">
        <text>L-lysyl-[protein] + 3 S-adenosyl-L-methionine = N(6),N(6),N(6)-trimethyl-L-lysyl-[protein] + 3 S-adenosyl-L-homocysteine + 3 H(+)</text>
        <dbReference type="Rhea" id="RHEA:54192"/>
        <dbReference type="Rhea" id="RHEA-COMP:9752"/>
        <dbReference type="Rhea" id="RHEA-COMP:13826"/>
        <dbReference type="ChEBI" id="CHEBI:15378"/>
        <dbReference type="ChEBI" id="CHEBI:29969"/>
        <dbReference type="ChEBI" id="CHEBI:57856"/>
        <dbReference type="ChEBI" id="CHEBI:59789"/>
        <dbReference type="ChEBI" id="CHEBI:61961"/>
    </reaction>
</comment>
<keyword evidence="7" id="KW-0689">Ribosomal protein</keyword>
<evidence type="ECO:0000256" key="3">
    <source>
        <dbReference type="ARBA" id="ARBA00022603"/>
    </source>
</evidence>